<keyword evidence="3" id="KW-0949">S-adenosyl-L-methionine</keyword>
<dbReference type="GO" id="GO:0046983">
    <property type="term" value="F:protein dimerization activity"/>
    <property type="evidence" value="ECO:0007669"/>
    <property type="project" value="InterPro"/>
</dbReference>
<dbReference type="PIRSF" id="PIRSF005739">
    <property type="entry name" value="O-mtase"/>
    <property type="match status" value="1"/>
</dbReference>
<dbReference type="AlphaFoldDB" id="A0A1M5JX83"/>
<dbReference type="STRING" id="490188.SAMN04488068_0249"/>
<dbReference type="PANTHER" id="PTHR43712:SF2">
    <property type="entry name" value="O-METHYLTRANSFERASE CICE"/>
    <property type="match status" value="1"/>
</dbReference>
<protein>
    <submittedName>
        <fullName evidence="7">Ubiquinone/menaquinone biosynthesis C-methylase UbiE</fullName>
    </submittedName>
</protein>
<evidence type="ECO:0000256" key="4">
    <source>
        <dbReference type="PIRSR" id="PIRSR005739-1"/>
    </source>
</evidence>
<dbReference type="InterPro" id="IPR036390">
    <property type="entry name" value="WH_DNA-bd_sf"/>
</dbReference>
<dbReference type="SUPFAM" id="SSF46785">
    <property type="entry name" value="Winged helix' DNA-binding domain"/>
    <property type="match status" value="1"/>
</dbReference>
<dbReference type="RefSeq" id="WP_072892889.1">
    <property type="nucleotide sequence ID" value="NZ_FQWZ01000001.1"/>
</dbReference>
<reference evidence="7 8" key="1">
    <citation type="submission" date="2016-11" db="EMBL/GenBank/DDBJ databases">
        <authorList>
            <person name="Jaros S."/>
            <person name="Januszkiewicz K."/>
            <person name="Wedrychowicz H."/>
        </authorList>
    </citation>
    <scope>NUCLEOTIDE SEQUENCE [LARGE SCALE GENOMIC DNA]</scope>
    <source>
        <strain evidence="7 8">CGMCC 1.7049</strain>
    </source>
</reference>
<evidence type="ECO:0000313" key="7">
    <source>
        <dbReference type="EMBL" id="SHG45144.1"/>
    </source>
</evidence>
<gene>
    <name evidence="7" type="ORF">SAMN04488068_0249</name>
</gene>
<dbReference type="InterPro" id="IPR001077">
    <property type="entry name" value="COMT_C"/>
</dbReference>
<evidence type="ECO:0000259" key="6">
    <source>
        <dbReference type="Pfam" id="PF08100"/>
    </source>
</evidence>
<dbReference type="EMBL" id="FQWZ01000001">
    <property type="protein sequence ID" value="SHG45144.1"/>
    <property type="molecule type" value="Genomic_DNA"/>
</dbReference>
<evidence type="ECO:0000256" key="3">
    <source>
        <dbReference type="ARBA" id="ARBA00022691"/>
    </source>
</evidence>
<keyword evidence="7" id="KW-0830">Ubiquinone</keyword>
<name>A0A1M5JX83_9GAMM</name>
<sequence>MEIVLAVLKKLNLVPVPLLDGQMQVVKARALMEANRAGVFHAIGDGPEGLTASELASKLEFSEEGMEILLKALVSINYLKVKNGRYTNGRWVKHWILDPKHSLHHMLILQMYTYKRLEGLGDNLRSGRPEMDFHQVDVANPTAAAALQGTYTYGMREAARLIIPDLLKRVDVPAGATRMLDIGGAHGEYCRQFMRKFPGLKATVLDLAGPVATAQKIMDREGNADGLELRVGNCLQDDLGTGWDVILLSNMVHLFDPAQNLGLFQRCKAALKPGGTLLCVDQFVGISGQRDRIFAVVSLNFFNVGGKSYEATQMRQLLSEAGFARVDVKPLGLRTPASLIQAYA</sequence>
<dbReference type="PANTHER" id="PTHR43712">
    <property type="entry name" value="PUTATIVE (AFU_ORTHOLOGUE AFUA_4G14580)-RELATED"/>
    <property type="match status" value="1"/>
</dbReference>
<evidence type="ECO:0000259" key="5">
    <source>
        <dbReference type="Pfam" id="PF00891"/>
    </source>
</evidence>
<dbReference type="Proteomes" id="UP000199758">
    <property type="component" value="Unassembled WGS sequence"/>
</dbReference>
<dbReference type="InterPro" id="IPR012967">
    <property type="entry name" value="COMT_dimerisation"/>
</dbReference>
<dbReference type="Gene3D" id="3.40.50.150">
    <property type="entry name" value="Vaccinia Virus protein VP39"/>
    <property type="match status" value="1"/>
</dbReference>
<proteinExistence type="predicted"/>
<evidence type="ECO:0000256" key="1">
    <source>
        <dbReference type="ARBA" id="ARBA00022603"/>
    </source>
</evidence>
<keyword evidence="1 7" id="KW-0489">Methyltransferase</keyword>
<dbReference type="InterPro" id="IPR036388">
    <property type="entry name" value="WH-like_DNA-bd_sf"/>
</dbReference>
<dbReference type="SUPFAM" id="SSF53335">
    <property type="entry name" value="S-adenosyl-L-methionine-dependent methyltransferases"/>
    <property type="match status" value="1"/>
</dbReference>
<evidence type="ECO:0000256" key="2">
    <source>
        <dbReference type="ARBA" id="ARBA00022679"/>
    </source>
</evidence>
<organism evidence="7 8">
    <name type="scientific">Hydrocarboniphaga daqingensis</name>
    <dbReference type="NCBI Taxonomy" id="490188"/>
    <lineage>
        <taxon>Bacteria</taxon>
        <taxon>Pseudomonadati</taxon>
        <taxon>Pseudomonadota</taxon>
        <taxon>Gammaproteobacteria</taxon>
        <taxon>Nevskiales</taxon>
        <taxon>Nevskiaceae</taxon>
        <taxon>Hydrocarboniphaga</taxon>
    </lineage>
</organism>
<dbReference type="GO" id="GO:0032259">
    <property type="term" value="P:methylation"/>
    <property type="evidence" value="ECO:0007669"/>
    <property type="project" value="UniProtKB-KW"/>
</dbReference>
<dbReference type="Gene3D" id="1.10.10.10">
    <property type="entry name" value="Winged helix-like DNA-binding domain superfamily/Winged helix DNA-binding domain"/>
    <property type="match status" value="1"/>
</dbReference>
<dbReference type="GO" id="GO:0008171">
    <property type="term" value="F:O-methyltransferase activity"/>
    <property type="evidence" value="ECO:0007669"/>
    <property type="project" value="InterPro"/>
</dbReference>
<keyword evidence="8" id="KW-1185">Reference proteome</keyword>
<evidence type="ECO:0000313" key="8">
    <source>
        <dbReference type="Proteomes" id="UP000199758"/>
    </source>
</evidence>
<dbReference type="CDD" id="cd02440">
    <property type="entry name" value="AdoMet_MTases"/>
    <property type="match status" value="1"/>
</dbReference>
<feature type="active site" description="Proton acceptor" evidence="4">
    <location>
        <position position="253"/>
    </location>
</feature>
<dbReference type="Pfam" id="PF00891">
    <property type="entry name" value="Methyltransf_2"/>
    <property type="match status" value="1"/>
</dbReference>
<accession>A0A1M5JX83</accession>
<feature type="domain" description="O-methyltransferase dimerisation" evidence="6">
    <location>
        <begin position="27"/>
        <end position="89"/>
    </location>
</feature>
<dbReference type="PROSITE" id="PS51683">
    <property type="entry name" value="SAM_OMT_II"/>
    <property type="match status" value="1"/>
</dbReference>
<dbReference type="InterPro" id="IPR016461">
    <property type="entry name" value="COMT-like"/>
</dbReference>
<dbReference type="InterPro" id="IPR029063">
    <property type="entry name" value="SAM-dependent_MTases_sf"/>
</dbReference>
<dbReference type="OrthoDB" id="8700339at2"/>
<feature type="domain" description="O-methyltransferase C-terminal" evidence="5">
    <location>
        <begin position="143"/>
        <end position="324"/>
    </location>
</feature>
<dbReference type="Pfam" id="PF08100">
    <property type="entry name" value="Dimerisation"/>
    <property type="match status" value="1"/>
</dbReference>
<keyword evidence="2" id="KW-0808">Transferase</keyword>